<protein>
    <submittedName>
        <fullName evidence="2">Uncharacterized protein</fullName>
    </submittedName>
</protein>
<dbReference type="EMBL" id="MAYT01000010">
    <property type="protein sequence ID" value="OCA89367.1"/>
    <property type="molecule type" value="Genomic_DNA"/>
</dbReference>
<dbReference type="AlphaFoldDB" id="A0A1B9AZI1"/>
<sequence>MWTNFIKRIGERPLYIAGGVILFILLISLIASMSSPASPLKLMGILFIKLSVGACFLFLLNSFSGDYGLHVPINFVTSAIAGILGIAGVVSLAIIQLWIIG</sequence>
<proteinExistence type="predicted"/>
<dbReference type="Proteomes" id="UP000092578">
    <property type="component" value="Unassembled WGS sequence"/>
</dbReference>
<keyword evidence="3" id="KW-1185">Reference proteome</keyword>
<feature type="transmembrane region" description="Helical" evidence="1">
    <location>
        <begin position="42"/>
        <end position="63"/>
    </location>
</feature>
<feature type="transmembrane region" description="Helical" evidence="1">
    <location>
        <begin position="12"/>
        <end position="30"/>
    </location>
</feature>
<keyword evidence="1" id="KW-0812">Transmembrane</keyword>
<dbReference type="Pfam" id="PF07441">
    <property type="entry name" value="BofA"/>
    <property type="match status" value="1"/>
</dbReference>
<evidence type="ECO:0000313" key="2">
    <source>
        <dbReference type="EMBL" id="OCA89367.1"/>
    </source>
</evidence>
<evidence type="ECO:0000256" key="1">
    <source>
        <dbReference type="SAM" id="Phobius"/>
    </source>
</evidence>
<name>A0A1B9AZI1_9BACI</name>
<keyword evidence="1" id="KW-0472">Membrane</keyword>
<organism evidence="2 3">
    <name type="scientific">Pseudobacillus wudalianchiensis</name>
    <dbReference type="NCBI Taxonomy" id="1743143"/>
    <lineage>
        <taxon>Bacteria</taxon>
        <taxon>Bacillati</taxon>
        <taxon>Bacillota</taxon>
        <taxon>Bacilli</taxon>
        <taxon>Bacillales</taxon>
        <taxon>Bacillaceae</taxon>
        <taxon>Pseudobacillus</taxon>
    </lineage>
</organism>
<dbReference type="InterPro" id="IPR010001">
    <property type="entry name" value="BofA"/>
</dbReference>
<feature type="transmembrane region" description="Helical" evidence="1">
    <location>
        <begin position="75"/>
        <end position="100"/>
    </location>
</feature>
<reference evidence="3" key="1">
    <citation type="submission" date="2016-05" db="EMBL/GenBank/DDBJ databases">
        <authorList>
            <person name="Liu B."/>
            <person name="Wang J."/>
            <person name="Zhu Y."/>
            <person name="Liu G."/>
            <person name="Chen Q."/>
            <person name="Chen Z."/>
            <person name="Lan J."/>
            <person name="Che J."/>
            <person name="Ge C."/>
            <person name="Shi H."/>
            <person name="Pan Z."/>
            <person name="Liu X."/>
        </authorList>
    </citation>
    <scope>NUCLEOTIDE SEQUENCE [LARGE SCALE GENOMIC DNA]</scope>
    <source>
        <strain evidence="3">FJAT-27215</strain>
    </source>
</reference>
<accession>A0A1B9AZI1</accession>
<dbReference type="NCBIfam" id="TIGR02862">
    <property type="entry name" value="spore_BofA"/>
    <property type="match status" value="1"/>
</dbReference>
<comment type="caution">
    <text evidence="2">The sequence shown here is derived from an EMBL/GenBank/DDBJ whole genome shotgun (WGS) entry which is preliminary data.</text>
</comment>
<keyword evidence="1" id="KW-1133">Transmembrane helix</keyword>
<evidence type="ECO:0000313" key="3">
    <source>
        <dbReference type="Proteomes" id="UP000092578"/>
    </source>
</evidence>
<gene>
    <name evidence="2" type="ORF">A8F95_21275</name>
</gene>